<keyword evidence="1" id="KW-0472">Membrane</keyword>
<feature type="transmembrane region" description="Helical" evidence="1">
    <location>
        <begin position="28"/>
        <end position="49"/>
    </location>
</feature>
<protein>
    <submittedName>
        <fullName evidence="2">Uncharacterized protein</fullName>
    </submittedName>
</protein>
<dbReference type="EMBL" id="JAAAMU010000015">
    <property type="protein sequence ID" value="NBC72017.1"/>
    <property type="molecule type" value="Genomic_DNA"/>
</dbReference>
<evidence type="ECO:0000313" key="2">
    <source>
        <dbReference type="EMBL" id="NBC72017.1"/>
    </source>
</evidence>
<gene>
    <name evidence="2" type="ORF">GT003_23730</name>
</gene>
<dbReference type="OrthoDB" id="1933450at2"/>
<evidence type="ECO:0000313" key="3">
    <source>
        <dbReference type="Proteomes" id="UP000558113"/>
    </source>
</evidence>
<sequence length="297" mass="34923">MVELVYLLYVILSAIAIRIVYSCSWQEWLLRWLIVSTLPVIGWLFPLFWPKSWSRKKDDEALRQIFEFQDEPEVHQVGIYSRMEAEKETNVVSIEEALLVSGHADRRSVMIDVLKKDSIQYMDILQIAVGNEDTETSHYAVSAVMELKRKLMLALQELTVKYESNKTDPVVLREYVDVLQSYMKSGFLDEKTLRKHKFTYIMVLEHLITVSPEDEPAYLEKIQAELDVKKLIEAEQTALLYFHRYPQNEEAYLALLKVYFYMKSYKKMMGTLEQLKRSPLRLSNRALTLVRFWSEGA</sequence>
<evidence type="ECO:0000256" key="1">
    <source>
        <dbReference type="SAM" id="Phobius"/>
    </source>
</evidence>
<proteinExistence type="predicted"/>
<keyword evidence="1" id="KW-1133">Transmembrane helix</keyword>
<organism evidence="2 3">
    <name type="scientific">Paenibacillus sacheonensis</name>
    <dbReference type="NCBI Taxonomy" id="742054"/>
    <lineage>
        <taxon>Bacteria</taxon>
        <taxon>Bacillati</taxon>
        <taxon>Bacillota</taxon>
        <taxon>Bacilli</taxon>
        <taxon>Bacillales</taxon>
        <taxon>Paenibacillaceae</taxon>
        <taxon>Paenibacillus</taxon>
    </lineage>
</organism>
<dbReference type="AlphaFoldDB" id="A0A7X5C0R8"/>
<reference evidence="2 3" key="1">
    <citation type="submission" date="2020-01" db="EMBL/GenBank/DDBJ databases">
        <title>Paenibacillus soybeanensis sp. nov. isolated from the nodules of soybean (Glycine max(L.) Merr).</title>
        <authorList>
            <person name="Wang H."/>
        </authorList>
    </citation>
    <scope>NUCLEOTIDE SEQUENCE [LARGE SCALE GENOMIC DNA]</scope>
    <source>
        <strain evidence="2 3">DSM 23054</strain>
    </source>
</reference>
<feature type="transmembrane region" description="Helical" evidence="1">
    <location>
        <begin position="6"/>
        <end position="21"/>
    </location>
</feature>
<keyword evidence="3" id="KW-1185">Reference proteome</keyword>
<comment type="caution">
    <text evidence="2">The sequence shown here is derived from an EMBL/GenBank/DDBJ whole genome shotgun (WGS) entry which is preliminary data.</text>
</comment>
<dbReference type="Proteomes" id="UP000558113">
    <property type="component" value="Unassembled WGS sequence"/>
</dbReference>
<accession>A0A7X5C0R8</accession>
<name>A0A7X5C0R8_9BACL</name>
<dbReference type="RefSeq" id="WP_161702574.1">
    <property type="nucleotide sequence ID" value="NZ_JAAAMU010000015.1"/>
</dbReference>
<keyword evidence="1" id="KW-0812">Transmembrane</keyword>